<reference evidence="3" key="1">
    <citation type="submission" date="2016-10" db="EMBL/GenBank/DDBJ databases">
        <authorList>
            <person name="Varghese N."/>
            <person name="Submissions S."/>
        </authorList>
    </citation>
    <scope>NUCLEOTIDE SEQUENCE [LARGE SCALE GENOMIC DNA]</scope>
    <source>
        <strain evidence="3">LP51</strain>
    </source>
</reference>
<dbReference type="STRING" id="1436961.SAMN05421739_102310"/>
<feature type="transmembrane region" description="Helical" evidence="1">
    <location>
        <begin position="62"/>
        <end position="83"/>
    </location>
</feature>
<keyword evidence="1" id="KW-0812">Transmembrane</keyword>
<feature type="transmembrane region" description="Helical" evidence="1">
    <location>
        <begin position="120"/>
        <end position="139"/>
    </location>
</feature>
<dbReference type="Proteomes" id="UP000198724">
    <property type="component" value="Unassembled WGS sequence"/>
</dbReference>
<feature type="transmembrane region" description="Helical" evidence="1">
    <location>
        <begin position="210"/>
        <end position="227"/>
    </location>
</feature>
<protein>
    <submittedName>
        <fullName evidence="2">Uncharacterized membrane protein YoaK, UPF0700 family</fullName>
    </submittedName>
</protein>
<name>A0A1I2RH59_9BACT</name>
<accession>A0A1I2RH59</accession>
<organism evidence="2 3">
    <name type="scientific">Pontibacter chinhatensis</name>
    <dbReference type="NCBI Taxonomy" id="1436961"/>
    <lineage>
        <taxon>Bacteria</taxon>
        <taxon>Pseudomonadati</taxon>
        <taxon>Bacteroidota</taxon>
        <taxon>Cytophagia</taxon>
        <taxon>Cytophagales</taxon>
        <taxon>Hymenobacteraceae</taxon>
        <taxon>Pontibacter</taxon>
    </lineage>
</organism>
<feature type="transmembrane region" description="Helical" evidence="1">
    <location>
        <begin position="95"/>
        <end position="114"/>
    </location>
</feature>
<keyword evidence="1" id="KW-0472">Membrane</keyword>
<dbReference type="OrthoDB" id="270162at2"/>
<gene>
    <name evidence="2" type="ORF">SAMN05421739_102310</name>
</gene>
<dbReference type="RefSeq" id="WP_092099776.1">
    <property type="nucleotide sequence ID" value="NZ_FOOT01000002.1"/>
</dbReference>
<evidence type="ECO:0000313" key="3">
    <source>
        <dbReference type="Proteomes" id="UP000198724"/>
    </source>
</evidence>
<evidence type="ECO:0000313" key="2">
    <source>
        <dbReference type="EMBL" id="SFG37096.1"/>
    </source>
</evidence>
<keyword evidence="3" id="KW-1185">Reference proteome</keyword>
<feature type="transmembrane region" description="Helical" evidence="1">
    <location>
        <begin position="184"/>
        <end position="204"/>
    </location>
</feature>
<dbReference type="PANTHER" id="PTHR37314">
    <property type="entry name" value="SLR0142 PROTEIN"/>
    <property type="match status" value="1"/>
</dbReference>
<dbReference type="AlphaFoldDB" id="A0A1I2RH59"/>
<sequence length="241" mass="27084">MFRHRGKNRTLKHNLKLASLLSGVAGIVNVTGVFALKQLTTNVTGHFAFFADEVGRRNFETAWGYLLFILAFLFGAIVSAGLLEAMLRRNKRLVFLPPVGLEILVLVGVGLLNLEFIMQHRIWVACCLLFAMGLQNALVTRVSNAVVRTTHLTGLFTDLGIEIAQLYFYRKEEQQKKLKDSMKLRLTIISFFFLGCIVGGSLYSAFVMKTLLLAAAILTTALVYDSAKYRMMKLKRKFARP</sequence>
<evidence type="ECO:0000256" key="1">
    <source>
        <dbReference type="SAM" id="Phobius"/>
    </source>
</evidence>
<proteinExistence type="predicted"/>
<dbReference type="InterPro" id="IPR010699">
    <property type="entry name" value="DUF1275"/>
</dbReference>
<keyword evidence="1" id="KW-1133">Transmembrane helix</keyword>
<dbReference type="EMBL" id="FOOT01000002">
    <property type="protein sequence ID" value="SFG37096.1"/>
    <property type="molecule type" value="Genomic_DNA"/>
</dbReference>
<dbReference type="PANTHER" id="PTHR37314:SF4">
    <property type="entry name" value="UPF0700 TRANSMEMBRANE PROTEIN YOAK"/>
    <property type="match status" value="1"/>
</dbReference>
<dbReference type="Pfam" id="PF06912">
    <property type="entry name" value="DUF1275"/>
    <property type="match status" value="1"/>
</dbReference>